<dbReference type="Gene3D" id="3.10.129.10">
    <property type="entry name" value="Hotdog Thioesterase"/>
    <property type="match status" value="1"/>
</dbReference>
<sequence length="149" mass="16318">MASRGLSYEQLETGSLFNSERLTVTEDSIIRFALEWDPQPFHIDRIGATSSLFGNLVGSGLHTLLISYRLYFDTGILKGTALAGLGIDDVRFLLPLKPGDTISVVVTVGEKSETRHPDRGRVKLHLRTQNDSGDTILTFTITALVRAAS</sequence>
<accession>A0A176XF78</accession>
<evidence type="ECO:0000259" key="1">
    <source>
        <dbReference type="Pfam" id="PF01575"/>
    </source>
</evidence>
<dbReference type="InterPro" id="IPR002539">
    <property type="entry name" value="MaoC-like_dom"/>
</dbReference>
<proteinExistence type="predicted"/>
<dbReference type="InterPro" id="IPR052342">
    <property type="entry name" value="MCH/BMMD"/>
</dbReference>
<organism evidence="2 3">
    <name type="scientific">Agrobacterium tumefaciens</name>
    <dbReference type="NCBI Taxonomy" id="358"/>
    <lineage>
        <taxon>Bacteria</taxon>
        <taxon>Pseudomonadati</taxon>
        <taxon>Pseudomonadota</taxon>
        <taxon>Alphaproteobacteria</taxon>
        <taxon>Hyphomicrobiales</taxon>
        <taxon>Rhizobiaceae</taxon>
        <taxon>Rhizobium/Agrobacterium group</taxon>
        <taxon>Agrobacterium</taxon>
        <taxon>Agrobacterium tumefaciens complex</taxon>
    </lineage>
</organism>
<dbReference type="SUPFAM" id="SSF54637">
    <property type="entry name" value="Thioesterase/thiol ester dehydrase-isomerase"/>
    <property type="match status" value="1"/>
</dbReference>
<protein>
    <recommendedName>
        <fullName evidence="1">MaoC-like domain-containing protein</fullName>
    </recommendedName>
</protein>
<dbReference type="PANTHER" id="PTHR43664:SF1">
    <property type="entry name" value="BETA-METHYLMALYL-COA DEHYDRATASE"/>
    <property type="match status" value="1"/>
</dbReference>
<name>A0A176XF78_AGRTU</name>
<reference evidence="2 3" key="1">
    <citation type="submission" date="2016-05" db="EMBL/GenBank/DDBJ databases">
        <authorList>
            <person name="Lavstsen T."/>
            <person name="Jespersen J.S."/>
        </authorList>
    </citation>
    <scope>NUCLEOTIDE SEQUENCE [LARGE SCALE GENOMIC DNA]</scope>
    <source>
        <strain evidence="2 3">KCJ1736</strain>
    </source>
</reference>
<dbReference type="RefSeq" id="WP_063947985.1">
    <property type="nucleotide sequence ID" value="NZ_LXPS01000007.1"/>
</dbReference>
<evidence type="ECO:0000313" key="2">
    <source>
        <dbReference type="EMBL" id="OAE48207.1"/>
    </source>
</evidence>
<dbReference type="PANTHER" id="PTHR43664">
    <property type="entry name" value="MONOAMINE OXIDASE-RELATED"/>
    <property type="match status" value="1"/>
</dbReference>
<feature type="domain" description="MaoC-like" evidence="1">
    <location>
        <begin position="20"/>
        <end position="124"/>
    </location>
</feature>
<dbReference type="InterPro" id="IPR029069">
    <property type="entry name" value="HotDog_dom_sf"/>
</dbReference>
<evidence type="ECO:0000313" key="3">
    <source>
        <dbReference type="Proteomes" id="UP000077098"/>
    </source>
</evidence>
<dbReference type="EMBL" id="LXPS01000007">
    <property type="protein sequence ID" value="OAE48207.1"/>
    <property type="molecule type" value="Genomic_DNA"/>
</dbReference>
<dbReference type="Pfam" id="PF01575">
    <property type="entry name" value="MaoC_dehydratas"/>
    <property type="match status" value="1"/>
</dbReference>
<comment type="caution">
    <text evidence="2">The sequence shown here is derived from an EMBL/GenBank/DDBJ whole genome shotgun (WGS) entry which is preliminary data.</text>
</comment>
<dbReference type="Proteomes" id="UP000077098">
    <property type="component" value="Unassembled WGS sequence"/>
</dbReference>
<gene>
    <name evidence="2" type="ORF">A7J57_22660</name>
</gene>
<dbReference type="AlphaFoldDB" id="A0A176XF78"/>